<keyword evidence="8" id="KW-0175">Coiled coil</keyword>
<keyword evidence="12" id="KW-1185">Reference proteome</keyword>
<evidence type="ECO:0000256" key="6">
    <source>
        <dbReference type="ARBA" id="ARBA00023242"/>
    </source>
</evidence>
<dbReference type="EMBL" id="HG994580">
    <property type="protein sequence ID" value="CAF2775357.1"/>
    <property type="molecule type" value="Genomic_DNA"/>
</dbReference>
<dbReference type="PROSITE" id="PS51257">
    <property type="entry name" value="PROKAR_LIPOPROTEIN"/>
    <property type="match status" value="1"/>
</dbReference>
<dbReference type="PANTHER" id="PTHR21541">
    <property type="entry name" value="BTB POZ DOMAIN CONTAINING 12"/>
    <property type="match status" value="1"/>
</dbReference>
<evidence type="ECO:0000256" key="2">
    <source>
        <dbReference type="ARBA" id="ARBA00006661"/>
    </source>
</evidence>
<sequence length="767" mass="86689">MPRPLQRSPRTIDYKGIRKINSVALLGTACLGVVVALGMDALGIGQSLRSPSNPTILIAQSDTYDEKNKLLSGLEGFNRKVEHIEKEISIQSSSKIPLLTKKFLVSEDAPDLRSLPSGTRVKDIVVTKSEKLSAIYVINNYLMYKIFESLNDSSEDFAPPSNPIKHLPITNIFVEKPPERKRLDVMLPGAAAWSAPKNKLAKTPLELRSSEERSRLIAEKVSTILDETSCTTRLSLYPPLPKLKLKSQRLCNARNAKHPVWDLASQKLRACSRYYVPNLLMADKKGSNVSELNEEQSNLSLLSDNFITLINDSHDSDLSIYVKDVTLEGDNKLIVWPEVYFHSALSFLPKKYKIKVLEVFLKSVDEKSLIDDSDELHSTDSEIVSATQNLTDLIDALERENEDVIENNEEEENQKNLSDIQDFILSQPISNSINPMETPQVDVRSSSTVELFEEIEKSFLYEEDIFAIDEPDVSRKRKSVSSESFSKLSKVECSTGFETDQDNNIDSRSDVDEISLPTPSKNDSIWDFSEVEVVSPNLIDKSIEFDESSTLPDESSTLPDESSTLPDEISTLPERSSVSAFSISSDQEFHTPKSSFCNREKKDLILPSPKPHDKTLSPPNLSNESDSNQHYKYSSQKLNVTPMLEYESMLSPALRCELKKFGLKVVPRAKACRLLEYIYEETHKEAMDMAEESIHFHSEEAYEEAISQAPLNLEEKVKNFIRSDSMLWNQVLRYEPIWLEDFVSAFKSSDKGEKKMQGESNIGHFRQ</sequence>
<dbReference type="Proteomes" id="UP000675881">
    <property type="component" value="Chromosome 1"/>
</dbReference>
<proteinExistence type="inferred from homology"/>
<dbReference type="GO" id="GO:0000712">
    <property type="term" value="P:resolution of meiotic recombination intermediates"/>
    <property type="evidence" value="ECO:0007669"/>
    <property type="project" value="TreeGrafter"/>
</dbReference>
<feature type="region of interest" description="Disordered" evidence="9">
    <location>
        <begin position="491"/>
        <end position="516"/>
    </location>
</feature>
<keyword evidence="5" id="KW-0234">DNA repair</keyword>
<dbReference type="GO" id="GO:0033557">
    <property type="term" value="C:Slx1-Slx4 complex"/>
    <property type="evidence" value="ECO:0007669"/>
    <property type="project" value="InterPro"/>
</dbReference>
<organism evidence="11 12">
    <name type="scientific">Lepeophtheirus salmonis</name>
    <name type="common">Salmon louse</name>
    <name type="synonym">Caligus salmonis</name>
    <dbReference type="NCBI Taxonomy" id="72036"/>
    <lineage>
        <taxon>Eukaryota</taxon>
        <taxon>Metazoa</taxon>
        <taxon>Ecdysozoa</taxon>
        <taxon>Arthropoda</taxon>
        <taxon>Crustacea</taxon>
        <taxon>Multicrustacea</taxon>
        <taxon>Hexanauplia</taxon>
        <taxon>Copepoda</taxon>
        <taxon>Siphonostomatoida</taxon>
        <taxon>Caligidae</taxon>
        <taxon>Lepeophtheirus</taxon>
    </lineage>
</organism>
<dbReference type="PANTHER" id="PTHR21541:SF3">
    <property type="entry name" value="STRUCTURE-SPECIFIC ENDONUCLEASE SUBUNIT SLX4"/>
    <property type="match status" value="1"/>
</dbReference>
<dbReference type="CDD" id="cd22999">
    <property type="entry name" value="SAP_SLX4"/>
    <property type="match status" value="1"/>
</dbReference>
<feature type="transmembrane region" description="Helical" evidence="10">
    <location>
        <begin position="20"/>
        <end position="44"/>
    </location>
</feature>
<protein>
    <recommendedName>
        <fullName evidence="7">Structure-specific endonuclease subunit SLX4</fullName>
    </recommendedName>
</protein>
<comment type="similarity">
    <text evidence="2">Belongs to the SLX4 family.</text>
</comment>
<evidence type="ECO:0000313" key="11">
    <source>
        <dbReference type="EMBL" id="CAF2775357.1"/>
    </source>
</evidence>
<evidence type="ECO:0000256" key="8">
    <source>
        <dbReference type="SAM" id="Coils"/>
    </source>
</evidence>
<name>A0A7R8CCX2_LEPSM</name>
<evidence type="ECO:0000256" key="5">
    <source>
        <dbReference type="ARBA" id="ARBA00023204"/>
    </source>
</evidence>
<feature type="region of interest" description="Disordered" evidence="9">
    <location>
        <begin position="544"/>
        <end position="571"/>
    </location>
</feature>
<feature type="compositionally biased region" description="Polar residues" evidence="9">
    <location>
        <begin position="548"/>
        <end position="565"/>
    </location>
</feature>
<keyword evidence="4" id="KW-0233">DNA recombination</keyword>
<gene>
    <name evidence="11" type="ORF">LSAA_1979</name>
</gene>
<dbReference type="Pfam" id="PF09494">
    <property type="entry name" value="Slx4"/>
    <property type="match status" value="1"/>
</dbReference>
<keyword evidence="3" id="KW-0227">DNA damage</keyword>
<feature type="compositionally biased region" description="Basic and acidic residues" evidence="9">
    <location>
        <begin position="603"/>
        <end position="615"/>
    </location>
</feature>
<comment type="subcellular location">
    <subcellularLocation>
        <location evidence="1">Nucleus</location>
    </subcellularLocation>
</comment>
<keyword evidence="10" id="KW-1133">Transmembrane helix</keyword>
<evidence type="ECO:0000256" key="9">
    <source>
        <dbReference type="SAM" id="MobiDB-lite"/>
    </source>
</evidence>
<feature type="coiled-coil region" evidence="8">
    <location>
        <begin position="383"/>
        <end position="414"/>
    </location>
</feature>
<evidence type="ECO:0000256" key="1">
    <source>
        <dbReference type="ARBA" id="ARBA00004123"/>
    </source>
</evidence>
<dbReference type="GO" id="GO:0006260">
    <property type="term" value="P:DNA replication"/>
    <property type="evidence" value="ECO:0007669"/>
    <property type="project" value="InterPro"/>
</dbReference>
<feature type="compositionally biased region" description="Polar residues" evidence="9">
    <location>
        <begin position="617"/>
        <end position="629"/>
    </location>
</feature>
<dbReference type="OrthoDB" id="1931232at2759"/>
<reference evidence="11" key="1">
    <citation type="submission" date="2021-02" db="EMBL/GenBank/DDBJ databases">
        <authorList>
            <person name="Bekaert M."/>
        </authorList>
    </citation>
    <scope>NUCLEOTIDE SEQUENCE</scope>
    <source>
        <strain evidence="11">IoA-00</strain>
    </source>
</reference>
<accession>A0A7R8CCX2</accession>
<evidence type="ECO:0000256" key="7">
    <source>
        <dbReference type="ARBA" id="ARBA00029496"/>
    </source>
</evidence>
<evidence type="ECO:0000313" key="12">
    <source>
        <dbReference type="Proteomes" id="UP000675881"/>
    </source>
</evidence>
<keyword evidence="10" id="KW-0472">Membrane</keyword>
<feature type="region of interest" description="Disordered" evidence="9">
    <location>
        <begin position="603"/>
        <end position="629"/>
    </location>
</feature>
<dbReference type="GO" id="GO:0006281">
    <property type="term" value="P:DNA repair"/>
    <property type="evidence" value="ECO:0007669"/>
    <property type="project" value="UniProtKB-KW"/>
</dbReference>
<dbReference type="AlphaFoldDB" id="A0A7R8CCX2"/>
<evidence type="ECO:0000256" key="3">
    <source>
        <dbReference type="ARBA" id="ARBA00022763"/>
    </source>
</evidence>
<keyword evidence="6" id="KW-0539">Nucleus</keyword>
<evidence type="ECO:0000256" key="10">
    <source>
        <dbReference type="SAM" id="Phobius"/>
    </source>
</evidence>
<keyword evidence="10" id="KW-0812">Transmembrane</keyword>
<evidence type="ECO:0000256" key="4">
    <source>
        <dbReference type="ARBA" id="ARBA00023172"/>
    </source>
</evidence>
<dbReference type="InterPro" id="IPR018574">
    <property type="entry name" value="Structure-sp_endonuc_su_Slx4"/>
</dbReference>